<reference evidence="2 3" key="1">
    <citation type="submission" date="2018-02" db="EMBL/GenBank/DDBJ databases">
        <title>Draft genome of wild Prunus yedoensis var. nudiflora.</title>
        <authorList>
            <person name="Baek S."/>
            <person name="Kim J.-H."/>
            <person name="Choi K."/>
            <person name="Kim G.-B."/>
            <person name="Cho A."/>
            <person name="Jang H."/>
            <person name="Shin C.-H."/>
            <person name="Yu H.-J."/>
            <person name="Mun J.-H."/>
        </authorList>
    </citation>
    <scope>NUCLEOTIDE SEQUENCE [LARGE SCALE GENOMIC DNA]</scope>
    <source>
        <strain evidence="3">cv. Jeju island</strain>
        <tissue evidence="2">Leaf</tissue>
    </source>
</reference>
<gene>
    <name evidence="2" type="ORF">Pyn_36494</name>
</gene>
<dbReference type="STRING" id="2094558.A0A314XNG9"/>
<dbReference type="Proteomes" id="UP000250321">
    <property type="component" value="Unassembled WGS sequence"/>
</dbReference>
<keyword evidence="3" id="KW-1185">Reference proteome</keyword>
<dbReference type="EMBL" id="PJQY01002412">
    <property type="protein sequence ID" value="PQP93936.1"/>
    <property type="molecule type" value="Genomic_DNA"/>
</dbReference>
<accession>A0A314XNG9</accession>
<evidence type="ECO:0000313" key="3">
    <source>
        <dbReference type="Proteomes" id="UP000250321"/>
    </source>
</evidence>
<dbReference type="PANTHER" id="PTHR33237">
    <property type="entry name" value="F2P16.13 PROTEIN-RELATED"/>
    <property type="match status" value="1"/>
</dbReference>
<keyword evidence="1" id="KW-0472">Membrane</keyword>
<proteinExistence type="predicted"/>
<dbReference type="PANTHER" id="PTHR33237:SF4">
    <property type="entry name" value="F14O23.12"/>
    <property type="match status" value="1"/>
</dbReference>
<evidence type="ECO:0000313" key="2">
    <source>
        <dbReference type="EMBL" id="PQP93936.1"/>
    </source>
</evidence>
<keyword evidence="1" id="KW-1133">Transmembrane helix</keyword>
<organism evidence="2 3">
    <name type="scientific">Prunus yedoensis var. nudiflora</name>
    <dbReference type="NCBI Taxonomy" id="2094558"/>
    <lineage>
        <taxon>Eukaryota</taxon>
        <taxon>Viridiplantae</taxon>
        <taxon>Streptophyta</taxon>
        <taxon>Embryophyta</taxon>
        <taxon>Tracheophyta</taxon>
        <taxon>Spermatophyta</taxon>
        <taxon>Magnoliopsida</taxon>
        <taxon>eudicotyledons</taxon>
        <taxon>Gunneridae</taxon>
        <taxon>Pentapetalae</taxon>
        <taxon>rosids</taxon>
        <taxon>fabids</taxon>
        <taxon>Rosales</taxon>
        <taxon>Rosaceae</taxon>
        <taxon>Amygdaloideae</taxon>
        <taxon>Amygdaleae</taxon>
        <taxon>Prunus</taxon>
    </lineage>
</organism>
<comment type="caution">
    <text evidence="2">The sequence shown here is derived from an EMBL/GenBank/DDBJ whole genome shotgun (WGS) entry which is preliminary data.</text>
</comment>
<name>A0A314XNG9_PRUYE</name>
<evidence type="ECO:0000256" key="1">
    <source>
        <dbReference type="SAM" id="Phobius"/>
    </source>
</evidence>
<protein>
    <submittedName>
        <fullName evidence="2">Uncharacterized protein</fullName>
    </submittedName>
</protein>
<dbReference type="OrthoDB" id="1840737at2759"/>
<feature type="transmembrane region" description="Helical" evidence="1">
    <location>
        <begin position="15"/>
        <end position="35"/>
    </location>
</feature>
<dbReference type="AlphaFoldDB" id="A0A314XNG9"/>
<sequence>MARHLLLTHHVPSTFQVGLAAISLAFCAMALLMCASHSHKWRRRWNACADFFEDDPVIEHIQPGNYDAGMEDTHSGELEDSVWQKNILMGGKCQLPDFSGVIIYDSDGNIIKPDKTPRLTWK</sequence>
<keyword evidence="1" id="KW-0812">Transmembrane</keyword>